<dbReference type="EMBL" id="MVIM01000001">
    <property type="protein sequence ID" value="ORB68792.1"/>
    <property type="molecule type" value="Genomic_DNA"/>
</dbReference>
<dbReference type="OrthoDB" id="4740156at2"/>
<dbReference type="Proteomes" id="UP000192411">
    <property type="component" value="Unassembled WGS sequence"/>
</dbReference>
<reference evidence="1 2" key="1">
    <citation type="submission" date="2017-02" db="EMBL/GenBank/DDBJ databases">
        <title>The new phylogeny of genus Mycobacterium.</title>
        <authorList>
            <person name="Tortoli E."/>
            <person name="Trovato A."/>
            <person name="Cirillo D.M."/>
        </authorList>
    </citation>
    <scope>NUCLEOTIDE SEQUENCE [LARGE SCALE GENOMIC DNA]</scope>
    <source>
        <strain evidence="1 2">DSM 44338</strain>
    </source>
</reference>
<keyword evidence="2" id="KW-1185">Reference proteome</keyword>
<comment type="caution">
    <text evidence="1">The sequence shown here is derived from an EMBL/GenBank/DDBJ whole genome shotgun (WGS) entry which is preliminary data.</text>
</comment>
<name>A0A1X0K153_9MYCO</name>
<proteinExistence type="predicted"/>
<dbReference type="AlphaFoldDB" id="A0A1X0K153"/>
<evidence type="ECO:0000313" key="1">
    <source>
        <dbReference type="EMBL" id="ORB68792.1"/>
    </source>
</evidence>
<protein>
    <submittedName>
        <fullName evidence="1">Uncharacterized protein</fullName>
    </submittedName>
</protein>
<sequence>MARSAAARKVLRDLDKELAAASARQGRSLVWSAQERAILAQISSILDRKAEFLELYEAAEDTKTKLKISAEVRLLEQAAARLLRGFNTDIPPAPTVRTVMARRAAAVRWDRDAAR</sequence>
<organism evidence="1 2">
    <name type="scientific">Mycolicibacterium tusciae</name>
    <dbReference type="NCBI Taxonomy" id="75922"/>
    <lineage>
        <taxon>Bacteria</taxon>
        <taxon>Bacillati</taxon>
        <taxon>Actinomycetota</taxon>
        <taxon>Actinomycetes</taxon>
        <taxon>Mycobacteriales</taxon>
        <taxon>Mycobacteriaceae</taxon>
        <taxon>Mycolicibacterium</taxon>
    </lineage>
</organism>
<gene>
    <name evidence="1" type="ORF">BST47_02580</name>
</gene>
<evidence type="ECO:0000313" key="2">
    <source>
        <dbReference type="Proteomes" id="UP000192411"/>
    </source>
</evidence>
<dbReference type="RefSeq" id="WP_133056191.1">
    <property type="nucleotide sequence ID" value="NZ_MVIM01000001.1"/>
</dbReference>
<accession>A0A1X0K153</accession>